<proteinExistence type="predicted"/>
<dbReference type="Proteomes" id="UP001328107">
    <property type="component" value="Unassembled WGS sequence"/>
</dbReference>
<dbReference type="AlphaFoldDB" id="A0AAN5C1Q4"/>
<sequence>VVLVGELDYSAVRRLELVEVGLLRGNPMQPELDGHIHELLGLASGEYPVRLHQLVHPLCDASEHLDGHVGTEAELLTAPGRLAGERSLVLRDGELDWRLLKWHRLQLWHLRRRLQAGLL</sequence>
<accession>A0AAN5C1Q4</accession>
<keyword evidence="2" id="KW-1185">Reference proteome</keyword>
<reference evidence="2" key="1">
    <citation type="submission" date="2022-10" db="EMBL/GenBank/DDBJ databases">
        <title>Genome assembly of Pristionchus species.</title>
        <authorList>
            <person name="Yoshida K."/>
            <person name="Sommer R.J."/>
        </authorList>
    </citation>
    <scope>NUCLEOTIDE SEQUENCE [LARGE SCALE GENOMIC DNA]</scope>
    <source>
        <strain evidence="2">RS5460</strain>
    </source>
</reference>
<evidence type="ECO:0000313" key="1">
    <source>
        <dbReference type="EMBL" id="GMR33588.1"/>
    </source>
</evidence>
<feature type="non-terminal residue" evidence="1">
    <location>
        <position position="1"/>
    </location>
</feature>
<protein>
    <submittedName>
        <fullName evidence="1">Uncharacterized protein</fullName>
    </submittedName>
</protein>
<comment type="caution">
    <text evidence="1">The sequence shown here is derived from an EMBL/GenBank/DDBJ whole genome shotgun (WGS) entry which is preliminary data.</text>
</comment>
<organism evidence="1 2">
    <name type="scientific">Pristionchus mayeri</name>
    <dbReference type="NCBI Taxonomy" id="1317129"/>
    <lineage>
        <taxon>Eukaryota</taxon>
        <taxon>Metazoa</taxon>
        <taxon>Ecdysozoa</taxon>
        <taxon>Nematoda</taxon>
        <taxon>Chromadorea</taxon>
        <taxon>Rhabditida</taxon>
        <taxon>Rhabditina</taxon>
        <taxon>Diplogasteromorpha</taxon>
        <taxon>Diplogasteroidea</taxon>
        <taxon>Neodiplogasteridae</taxon>
        <taxon>Pristionchus</taxon>
    </lineage>
</organism>
<dbReference type="EMBL" id="BTRK01000001">
    <property type="protein sequence ID" value="GMR33588.1"/>
    <property type="molecule type" value="Genomic_DNA"/>
</dbReference>
<feature type="non-terminal residue" evidence="1">
    <location>
        <position position="119"/>
    </location>
</feature>
<name>A0AAN5C1Q4_9BILA</name>
<evidence type="ECO:0000313" key="2">
    <source>
        <dbReference type="Proteomes" id="UP001328107"/>
    </source>
</evidence>
<gene>
    <name evidence="1" type="ORF">PMAYCL1PPCAC_03783</name>
</gene>